<dbReference type="PRINTS" id="PR01345">
    <property type="entry name" value="CERVTRCPTASE"/>
</dbReference>
<dbReference type="GO" id="GO:0071897">
    <property type="term" value="P:DNA biosynthetic process"/>
    <property type="evidence" value="ECO:0007669"/>
    <property type="project" value="UniProtKB-ARBA"/>
</dbReference>
<reference evidence="2 3" key="1">
    <citation type="submission" date="2019-08" db="EMBL/GenBank/DDBJ databases">
        <title>The genome of the soybean aphid Biotype 1, its phylome, world population structure and adaptation to the North American continent.</title>
        <authorList>
            <person name="Giordano R."/>
            <person name="Donthu R.K."/>
            <person name="Hernandez A.G."/>
            <person name="Wright C.L."/>
            <person name="Zimin A.V."/>
        </authorList>
    </citation>
    <scope>NUCLEOTIDE SEQUENCE [LARGE SCALE GENOMIC DNA]</scope>
    <source>
        <tissue evidence="2">Whole aphids</tissue>
    </source>
</reference>
<organism evidence="2 3">
    <name type="scientific">Aphis glycines</name>
    <name type="common">Soybean aphid</name>
    <dbReference type="NCBI Taxonomy" id="307491"/>
    <lineage>
        <taxon>Eukaryota</taxon>
        <taxon>Metazoa</taxon>
        <taxon>Ecdysozoa</taxon>
        <taxon>Arthropoda</taxon>
        <taxon>Hexapoda</taxon>
        <taxon>Insecta</taxon>
        <taxon>Pterygota</taxon>
        <taxon>Neoptera</taxon>
        <taxon>Paraneoptera</taxon>
        <taxon>Hemiptera</taxon>
        <taxon>Sternorrhyncha</taxon>
        <taxon>Aphidomorpha</taxon>
        <taxon>Aphidoidea</taxon>
        <taxon>Aphididae</taxon>
        <taxon>Aphidini</taxon>
        <taxon>Aphis</taxon>
        <taxon>Aphis</taxon>
    </lineage>
</organism>
<sequence>MHRFWTYRKLLEKWTGYFEKLFNCDDPVEEFPRLNITTNDSVYPTPSKQEIAVQIKRLKNHKSPGEYDEEAISRIHEVIELIWENERLPEDWNTSLICPIHKKNDPQDCKNYRGIALINVAYTILAYCILDRIKPLSESVLGEYQGGFRPNRSTTDQIFCIRQIAQKSWEYNNELYILFIDFEKAYDSIHRPTLINILKEFNFPIKLVNLIKASLENILIKIKIANAVSETVRVSTGLRQGDALSSVLFNLVLEKVIRELNTIDGVAMGNSIGLLAYADDLALLGNNLDTVKQNCRKLINVAGKCGLKINDKKTEYVIIGRRSRECRQGEFMEMDYHKIYNNTRYYLEDSDLKMEMDTRVLMGNRCYFGLGSMFSSKILSKKLKIQLYMTLIRPVVLYGSETWTLRIVEETRLAVIERKILRRIY</sequence>
<dbReference type="CDD" id="cd01650">
    <property type="entry name" value="RT_nLTR_like"/>
    <property type="match status" value="1"/>
</dbReference>
<dbReference type="OrthoDB" id="6625457at2759"/>
<evidence type="ECO:0000259" key="1">
    <source>
        <dbReference type="PROSITE" id="PS50878"/>
    </source>
</evidence>
<dbReference type="Gene3D" id="3.30.70.270">
    <property type="match status" value="1"/>
</dbReference>
<keyword evidence="3" id="KW-1185">Reference proteome</keyword>
<evidence type="ECO:0000313" key="2">
    <source>
        <dbReference type="EMBL" id="KAE9534109.1"/>
    </source>
</evidence>
<accession>A0A6G0TJW8</accession>
<comment type="caution">
    <text evidence="2">The sequence shown here is derived from an EMBL/GenBank/DDBJ whole genome shotgun (WGS) entry which is preliminary data.</text>
</comment>
<dbReference type="Proteomes" id="UP000475862">
    <property type="component" value="Unassembled WGS sequence"/>
</dbReference>
<protein>
    <recommendedName>
        <fullName evidence="1">Reverse transcriptase domain-containing protein</fullName>
    </recommendedName>
</protein>
<dbReference type="EMBL" id="VYZN01000030">
    <property type="protein sequence ID" value="KAE9534109.1"/>
    <property type="molecule type" value="Genomic_DNA"/>
</dbReference>
<evidence type="ECO:0000313" key="3">
    <source>
        <dbReference type="Proteomes" id="UP000475862"/>
    </source>
</evidence>
<dbReference type="InterPro" id="IPR043128">
    <property type="entry name" value="Rev_trsase/Diguanyl_cyclase"/>
</dbReference>
<gene>
    <name evidence="2" type="ORF">AGLY_008845</name>
</gene>
<dbReference type="PANTHER" id="PTHR47027">
    <property type="entry name" value="REVERSE TRANSCRIPTASE DOMAIN-CONTAINING PROTEIN"/>
    <property type="match status" value="1"/>
</dbReference>
<dbReference type="AlphaFoldDB" id="A0A6G0TJW8"/>
<dbReference type="InterPro" id="IPR043502">
    <property type="entry name" value="DNA/RNA_pol_sf"/>
</dbReference>
<dbReference type="PANTHER" id="PTHR47027:SF20">
    <property type="entry name" value="REVERSE TRANSCRIPTASE-LIKE PROTEIN WITH RNA-DIRECTED DNA POLYMERASE DOMAIN"/>
    <property type="match status" value="1"/>
</dbReference>
<dbReference type="InterPro" id="IPR000477">
    <property type="entry name" value="RT_dom"/>
</dbReference>
<name>A0A6G0TJW8_APHGL</name>
<dbReference type="Pfam" id="PF00078">
    <property type="entry name" value="RVT_1"/>
    <property type="match status" value="1"/>
</dbReference>
<proteinExistence type="predicted"/>
<dbReference type="PROSITE" id="PS50878">
    <property type="entry name" value="RT_POL"/>
    <property type="match status" value="1"/>
</dbReference>
<feature type="domain" description="Reverse transcriptase" evidence="1">
    <location>
        <begin position="81"/>
        <end position="332"/>
    </location>
</feature>
<dbReference type="SUPFAM" id="SSF56672">
    <property type="entry name" value="DNA/RNA polymerases"/>
    <property type="match status" value="1"/>
</dbReference>